<evidence type="ECO:0000313" key="1">
    <source>
        <dbReference type="EMBL" id="MET3588642.1"/>
    </source>
</evidence>
<dbReference type="Gene3D" id="3.20.170.20">
    <property type="entry name" value="Protein of unknown function DUF952"/>
    <property type="match status" value="1"/>
</dbReference>
<name>A0ABV2HDM0_9HYPH</name>
<protein>
    <submittedName>
        <fullName evidence="1">Uncharacterized protein (DUF952 family)</fullName>
    </submittedName>
</protein>
<dbReference type="PANTHER" id="PTHR34129:SF1">
    <property type="entry name" value="DUF952 DOMAIN-CONTAINING PROTEIN"/>
    <property type="match status" value="1"/>
</dbReference>
<dbReference type="Proteomes" id="UP001549031">
    <property type="component" value="Unassembled WGS sequence"/>
</dbReference>
<reference evidence="1 2" key="1">
    <citation type="submission" date="2024-06" db="EMBL/GenBank/DDBJ databases">
        <title>Genomic Encyclopedia of Type Strains, Phase IV (KMG-IV): sequencing the most valuable type-strain genomes for metagenomic binning, comparative biology and taxonomic classification.</title>
        <authorList>
            <person name="Goeker M."/>
        </authorList>
    </citation>
    <scope>NUCLEOTIDE SEQUENCE [LARGE SCALE GENOMIC DNA]</scope>
    <source>
        <strain evidence="1 2">DSM 105042</strain>
    </source>
</reference>
<gene>
    <name evidence="1" type="ORF">ABID21_004778</name>
</gene>
<proteinExistence type="predicted"/>
<dbReference type="InterPro" id="IPR009297">
    <property type="entry name" value="DUF952"/>
</dbReference>
<comment type="caution">
    <text evidence="1">The sequence shown here is derived from an EMBL/GenBank/DDBJ whole genome shotgun (WGS) entry which is preliminary data.</text>
</comment>
<accession>A0ABV2HDM0</accession>
<dbReference type="EMBL" id="JBEPLJ010000029">
    <property type="protein sequence ID" value="MET3588642.1"/>
    <property type="molecule type" value="Genomic_DNA"/>
</dbReference>
<organism evidence="1 2">
    <name type="scientific">Pseudorhizobium tarimense</name>
    <dbReference type="NCBI Taxonomy" id="1079109"/>
    <lineage>
        <taxon>Bacteria</taxon>
        <taxon>Pseudomonadati</taxon>
        <taxon>Pseudomonadota</taxon>
        <taxon>Alphaproteobacteria</taxon>
        <taxon>Hyphomicrobiales</taxon>
        <taxon>Rhizobiaceae</taxon>
        <taxon>Rhizobium/Agrobacterium group</taxon>
        <taxon>Pseudorhizobium</taxon>
    </lineage>
</organism>
<dbReference type="RefSeq" id="WP_247246327.1">
    <property type="nucleotide sequence ID" value="NZ_JALJRA010000030.1"/>
</dbReference>
<dbReference type="Pfam" id="PF06108">
    <property type="entry name" value="DUF952"/>
    <property type="match status" value="1"/>
</dbReference>
<sequence>MSNIVYKIVPTSLWQDARKKGVFGGAPIDLNDGYIHFSTAAQARETARLHFAGADDLTLVAVDGEVLGPAALKFEPSRNGDLFPHLYAALPLDAVVWERLLPLGSDGLHLFPEDMQ</sequence>
<keyword evidence="2" id="KW-1185">Reference proteome</keyword>
<dbReference type="SUPFAM" id="SSF56399">
    <property type="entry name" value="ADP-ribosylation"/>
    <property type="match status" value="1"/>
</dbReference>
<dbReference type="PANTHER" id="PTHR34129">
    <property type="entry name" value="BLR1139 PROTEIN"/>
    <property type="match status" value="1"/>
</dbReference>
<evidence type="ECO:0000313" key="2">
    <source>
        <dbReference type="Proteomes" id="UP001549031"/>
    </source>
</evidence>